<feature type="signal peptide" evidence="2">
    <location>
        <begin position="1"/>
        <end position="21"/>
    </location>
</feature>
<dbReference type="RefSeq" id="WP_080915024.1">
    <property type="nucleotide sequence ID" value="NZ_CP020472.1"/>
</dbReference>
<dbReference type="Gene3D" id="3.40.50.1820">
    <property type="entry name" value="alpha/beta hydrolase"/>
    <property type="match status" value="1"/>
</dbReference>
<dbReference type="PANTHER" id="PTHR11559">
    <property type="entry name" value="CARBOXYLESTERASE"/>
    <property type="match status" value="1"/>
</dbReference>
<evidence type="ECO:0000256" key="1">
    <source>
        <dbReference type="SAM" id="MobiDB-lite"/>
    </source>
</evidence>
<dbReference type="InterPro" id="IPR029058">
    <property type="entry name" value="AB_hydrolase_fold"/>
</dbReference>
<feature type="chain" id="PRO_5046607861" description="Carboxylesterase type B domain-containing protein" evidence="2">
    <location>
        <begin position="22"/>
        <end position="689"/>
    </location>
</feature>
<name>A0ABM6JJ74_9GAMM</name>
<keyword evidence="5" id="KW-1185">Reference proteome</keyword>
<feature type="compositionally biased region" description="Pro residues" evidence="1">
    <location>
        <begin position="31"/>
        <end position="40"/>
    </location>
</feature>
<evidence type="ECO:0000259" key="3">
    <source>
        <dbReference type="Pfam" id="PF00135"/>
    </source>
</evidence>
<sequence>MTIFNKTILAVSIAFTLAACSGSDDNNETTPTPPPPPEVTPLPTEEVTLTIGQSQVEALKESHVVTSVTGEKSLASIETFKGITYATAERFSHSAQLDMDETVNATEFGFACPQLKTTSQPQSEDCLNLNIWRPADLSTDVVLPVYVFIHGGDFEYGAGSEPLIHGDTVVAQGAAEGNPFIAVTLNYRLGMLGSHWLKDNQGGNYGLGDQKRALEWVNNHIADFGGDIENITLIGQGAGAMSVGILQQEATEEPMAGEYFTRAIMQSNPAGFDYRTYNQAKSFATRIEDTRAEMPELSELSLAEMPLEQLMTLQAKVNSPIGRIGDWTGLSCVDLDNLVGSGICLTSKISGEASPMANLMPFAPYVEYYKPTFGSTIKGYHLTTQPSLDHFTVPTVVGSNTEEANTFAMLPSLTFLIPTIINLINNLDPELIEQGDINQAMLTWLADEKNMALVEQEIAQLTTDDIKAQVELGDILPSSAYEAIVKFYFGLGNGDTTNALLDLADFYPNNESELSGALTNMKQFKMMLNDMLFAGPSRKQARETQENNVDATFYQFGYHASFNVWTYNTEGEDGNLDIGDVIKTISCISGACNGSELPFVFNKALKLDGSPVSVSSKDQALMDKMSRLWFSDALFENYQYNNDSVLLIDEDGIHTFESDWDSKQPGTDPALRQGRLQGLEDLNLILGYL</sequence>
<dbReference type="Proteomes" id="UP000191820">
    <property type="component" value="Chromosome"/>
</dbReference>
<protein>
    <recommendedName>
        <fullName evidence="3">Carboxylesterase type B domain-containing protein</fullName>
    </recommendedName>
</protein>
<gene>
    <name evidence="4" type="ORF">SJ2017_0905</name>
</gene>
<feature type="domain" description="Carboxylesterase type B" evidence="3">
    <location>
        <begin position="72"/>
        <end position="637"/>
    </location>
</feature>
<evidence type="ECO:0000313" key="5">
    <source>
        <dbReference type="Proteomes" id="UP000191820"/>
    </source>
</evidence>
<dbReference type="InterPro" id="IPR050309">
    <property type="entry name" value="Type-B_Carboxylest/Lipase"/>
</dbReference>
<dbReference type="PROSITE" id="PS51257">
    <property type="entry name" value="PROKAR_LIPOPROTEIN"/>
    <property type="match status" value="1"/>
</dbReference>
<organism evidence="4 5">
    <name type="scientific">Shewanella japonica</name>
    <dbReference type="NCBI Taxonomy" id="93973"/>
    <lineage>
        <taxon>Bacteria</taxon>
        <taxon>Pseudomonadati</taxon>
        <taxon>Pseudomonadota</taxon>
        <taxon>Gammaproteobacteria</taxon>
        <taxon>Alteromonadales</taxon>
        <taxon>Shewanellaceae</taxon>
        <taxon>Shewanella</taxon>
    </lineage>
</organism>
<proteinExistence type="predicted"/>
<dbReference type="InterPro" id="IPR002018">
    <property type="entry name" value="CarbesteraseB"/>
</dbReference>
<evidence type="ECO:0000256" key="2">
    <source>
        <dbReference type="SAM" id="SignalP"/>
    </source>
</evidence>
<dbReference type="EMBL" id="CP020472">
    <property type="protein sequence ID" value="ARD21236.1"/>
    <property type="molecule type" value="Genomic_DNA"/>
</dbReference>
<accession>A0ABM6JJ74</accession>
<dbReference type="Pfam" id="PF00135">
    <property type="entry name" value="COesterase"/>
    <property type="match status" value="1"/>
</dbReference>
<evidence type="ECO:0000313" key="4">
    <source>
        <dbReference type="EMBL" id="ARD21236.1"/>
    </source>
</evidence>
<reference evidence="4 5" key="1">
    <citation type="submission" date="2017-03" db="EMBL/GenBank/DDBJ databases">
        <title>Genome sequencing of Shewanella japonica KCTC 22435.</title>
        <authorList>
            <person name="Kim K.M."/>
        </authorList>
    </citation>
    <scope>NUCLEOTIDE SEQUENCE [LARGE SCALE GENOMIC DNA]</scope>
    <source>
        <strain evidence="4 5">KCTC 22435</strain>
    </source>
</reference>
<keyword evidence="2" id="KW-0732">Signal</keyword>
<dbReference type="SUPFAM" id="SSF53474">
    <property type="entry name" value="alpha/beta-Hydrolases"/>
    <property type="match status" value="1"/>
</dbReference>
<feature type="region of interest" description="Disordered" evidence="1">
    <location>
        <begin position="23"/>
        <end position="42"/>
    </location>
</feature>